<proteinExistence type="predicted"/>
<evidence type="ECO:0000256" key="7">
    <source>
        <dbReference type="SAM" id="Phobius"/>
    </source>
</evidence>
<dbReference type="GeneID" id="61103078"/>
<evidence type="ECO:0000259" key="8">
    <source>
        <dbReference type="Pfam" id="PF04024"/>
    </source>
</evidence>
<evidence type="ECO:0000256" key="3">
    <source>
        <dbReference type="ARBA" id="ARBA00022692"/>
    </source>
</evidence>
<keyword evidence="3 7" id="KW-0812">Transmembrane</keyword>
<sequence>MTKKKNLTRSHKNRILGGVLGGVAEYFGWNVTITRLIYVLITLAAFPGIIFYILAWIIIPDDPRQSTSYYGDGRRKDITPDDF</sequence>
<evidence type="ECO:0000256" key="1">
    <source>
        <dbReference type="ARBA" id="ARBA00004162"/>
    </source>
</evidence>
<protein>
    <recommendedName>
        <fullName evidence="8">Phage shock protein PspC N-terminal domain-containing protein</fullName>
    </recommendedName>
</protein>
<feature type="compositionally biased region" description="Basic and acidic residues" evidence="6">
    <location>
        <begin position="72"/>
        <end position="83"/>
    </location>
</feature>
<feature type="domain" description="Phage shock protein PspC N-terminal" evidence="8">
    <location>
        <begin position="5"/>
        <end position="61"/>
    </location>
</feature>
<evidence type="ECO:0000256" key="2">
    <source>
        <dbReference type="ARBA" id="ARBA00022475"/>
    </source>
</evidence>
<evidence type="ECO:0000313" key="10">
    <source>
        <dbReference type="Proteomes" id="UP000323274"/>
    </source>
</evidence>
<dbReference type="OMA" id="FMNPLMI"/>
<dbReference type="PANTHER" id="PTHR33885">
    <property type="entry name" value="PHAGE SHOCK PROTEIN C"/>
    <property type="match status" value="1"/>
</dbReference>
<feature type="transmembrane region" description="Helical" evidence="7">
    <location>
        <begin position="36"/>
        <end position="59"/>
    </location>
</feature>
<keyword evidence="5 7" id="KW-0472">Membrane</keyword>
<dbReference type="GO" id="GO:0005886">
    <property type="term" value="C:plasma membrane"/>
    <property type="evidence" value="ECO:0007669"/>
    <property type="project" value="UniProtKB-SubCell"/>
</dbReference>
<evidence type="ECO:0000256" key="4">
    <source>
        <dbReference type="ARBA" id="ARBA00022989"/>
    </source>
</evidence>
<dbReference type="Proteomes" id="UP000323274">
    <property type="component" value="Unassembled WGS sequence"/>
</dbReference>
<keyword evidence="2" id="KW-1003">Cell membrane</keyword>
<evidence type="ECO:0000313" key="9">
    <source>
        <dbReference type="EMBL" id="GDZ84297.1"/>
    </source>
</evidence>
<comment type="subcellular location">
    <subcellularLocation>
        <location evidence="1">Cell membrane</location>
        <topology evidence="1">Single-pass membrane protein</topology>
    </subcellularLocation>
</comment>
<dbReference type="EMBL" id="BJJW01000009">
    <property type="protein sequence ID" value="GDZ84297.1"/>
    <property type="molecule type" value="Genomic_DNA"/>
</dbReference>
<dbReference type="PANTHER" id="PTHR33885:SF3">
    <property type="entry name" value="PHAGE SHOCK PROTEIN C"/>
    <property type="match status" value="1"/>
</dbReference>
<dbReference type="RefSeq" id="WP_004905131.1">
    <property type="nucleotide sequence ID" value="NZ_BJJW01000009.1"/>
</dbReference>
<dbReference type="InterPro" id="IPR052027">
    <property type="entry name" value="PspC"/>
</dbReference>
<comment type="caution">
    <text evidence="9">The sequence shown here is derived from an EMBL/GenBank/DDBJ whole genome shotgun (WGS) entry which is preliminary data.</text>
</comment>
<dbReference type="Pfam" id="PF04024">
    <property type="entry name" value="PspC"/>
    <property type="match status" value="1"/>
</dbReference>
<dbReference type="InterPro" id="IPR007168">
    <property type="entry name" value="Phageshock_PspC_N"/>
</dbReference>
<dbReference type="AlphaFoldDB" id="A0A5A5U025"/>
<gene>
    <name evidence="9" type="ORF">LCIT_15390</name>
</gene>
<feature type="region of interest" description="Disordered" evidence="6">
    <location>
        <begin position="63"/>
        <end position="83"/>
    </location>
</feature>
<organism evidence="9 10">
    <name type="scientific">Leuconostoc citreum</name>
    <dbReference type="NCBI Taxonomy" id="33964"/>
    <lineage>
        <taxon>Bacteria</taxon>
        <taxon>Bacillati</taxon>
        <taxon>Bacillota</taxon>
        <taxon>Bacilli</taxon>
        <taxon>Lactobacillales</taxon>
        <taxon>Lactobacillaceae</taxon>
        <taxon>Leuconostoc</taxon>
    </lineage>
</organism>
<name>A0A5A5U025_LEUCI</name>
<accession>A0A5A5U025</accession>
<keyword evidence="4 7" id="KW-1133">Transmembrane helix</keyword>
<evidence type="ECO:0000256" key="6">
    <source>
        <dbReference type="SAM" id="MobiDB-lite"/>
    </source>
</evidence>
<reference evidence="9 10" key="1">
    <citation type="submission" date="2019-04" db="EMBL/GenBank/DDBJ databases">
        <title>A pseudo-fructophilic Leuconostoc citreum strain F192-5 isolated from peel of satsuma mandarin: the first report for isolation and characterization of strain-dependent fructophilic-like characteristics.</title>
        <authorList>
            <person name="Maeno S."/>
            <person name="Tanizawa Y."/>
            <person name="Kajikawa A."/>
            <person name="Kanesaki Y."/>
            <person name="Kubota E."/>
            <person name="Arita M."/>
            <person name="Leon D."/>
            <person name="Endo A."/>
        </authorList>
    </citation>
    <scope>NUCLEOTIDE SEQUENCE [LARGE SCALE GENOMIC DNA]</scope>
    <source>
        <strain evidence="9 10">F192-5</strain>
    </source>
</reference>
<evidence type="ECO:0000256" key="5">
    <source>
        <dbReference type="ARBA" id="ARBA00023136"/>
    </source>
</evidence>